<evidence type="ECO:0000313" key="2">
    <source>
        <dbReference type="Proteomes" id="UP000465301"/>
    </source>
</evidence>
<gene>
    <name evidence="1" type="ORF">MTIM_11950</name>
</gene>
<accession>A0A7I9Z363</accession>
<reference evidence="1 2" key="1">
    <citation type="journal article" date="2019" name="Emerg. Microbes Infect.">
        <title>Comprehensive subspecies identification of 175 nontuberculous mycobacteria species based on 7547 genomic profiles.</title>
        <authorList>
            <person name="Matsumoto Y."/>
            <person name="Kinjo T."/>
            <person name="Motooka D."/>
            <person name="Nabeya D."/>
            <person name="Jung N."/>
            <person name="Uechi K."/>
            <person name="Horii T."/>
            <person name="Iida T."/>
            <person name="Fujita J."/>
            <person name="Nakamura S."/>
        </authorList>
    </citation>
    <scope>NUCLEOTIDE SEQUENCE [LARGE SCALE GENOMIC DNA]</scope>
    <source>
        <strain evidence="1 2">JCM 30726</strain>
    </source>
</reference>
<organism evidence="1 2">
    <name type="scientific">Mycobacterium timonense</name>
    <dbReference type="NCBI Taxonomy" id="701043"/>
    <lineage>
        <taxon>Bacteria</taxon>
        <taxon>Bacillati</taxon>
        <taxon>Actinomycetota</taxon>
        <taxon>Actinomycetes</taxon>
        <taxon>Mycobacteriales</taxon>
        <taxon>Mycobacteriaceae</taxon>
        <taxon>Mycobacterium</taxon>
        <taxon>Mycobacterium avium complex (MAC)</taxon>
    </lineage>
</organism>
<dbReference type="EMBL" id="BLLA01000001">
    <property type="protein sequence ID" value="GFG95316.1"/>
    <property type="molecule type" value="Genomic_DNA"/>
</dbReference>
<dbReference type="RefSeq" id="WP_163707090.1">
    <property type="nucleotide sequence ID" value="NZ_BLLA01000001.1"/>
</dbReference>
<dbReference type="AlphaFoldDB" id="A0A7I9Z363"/>
<evidence type="ECO:0000313" key="1">
    <source>
        <dbReference type="EMBL" id="GFG95316.1"/>
    </source>
</evidence>
<dbReference type="Proteomes" id="UP000465301">
    <property type="component" value="Unassembled WGS sequence"/>
</dbReference>
<name>A0A7I9Z363_9MYCO</name>
<protein>
    <submittedName>
        <fullName evidence="1">Uncharacterized protein</fullName>
    </submittedName>
</protein>
<comment type="caution">
    <text evidence="1">The sequence shown here is derived from an EMBL/GenBank/DDBJ whole genome shotgun (WGS) entry which is preliminary data.</text>
</comment>
<sequence length="78" mass="8975">MWRKFYREARASKRGNGGSRGIKPYDRLIRAKSAIQKITGLEPDETEKQSQICRLIDELLASIQPAPESKCNREEINQ</sequence>
<keyword evidence="2" id="KW-1185">Reference proteome</keyword>
<proteinExistence type="predicted"/>